<proteinExistence type="predicted"/>
<feature type="domain" description="N-acetyltransferase" evidence="1">
    <location>
        <begin position="12"/>
        <end position="159"/>
    </location>
</feature>
<gene>
    <name evidence="2" type="ORF">S12H4_10897</name>
</gene>
<dbReference type="PROSITE" id="PS51186">
    <property type="entry name" value="GNAT"/>
    <property type="match status" value="1"/>
</dbReference>
<organism evidence="2">
    <name type="scientific">marine sediment metagenome</name>
    <dbReference type="NCBI Taxonomy" id="412755"/>
    <lineage>
        <taxon>unclassified sequences</taxon>
        <taxon>metagenomes</taxon>
        <taxon>ecological metagenomes</taxon>
    </lineage>
</organism>
<dbReference type="EMBL" id="BARW01004770">
    <property type="protein sequence ID" value="GAI66405.1"/>
    <property type="molecule type" value="Genomic_DNA"/>
</dbReference>
<dbReference type="CDD" id="cd04301">
    <property type="entry name" value="NAT_SF"/>
    <property type="match status" value="1"/>
</dbReference>
<comment type="caution">
    <text evidence="2">The sequence shown here is derived from an EMBL/GenBank/DDBJ whole genome shotgun (WGS) entry which is preliminary data.</text>
</comment>
<dbReference type="Pfam" id="PF00583">
    <property type="entry name" value="Acetyltransf_1"/>
    <property type="match status" value="1"/>
</dbReference>
<dbReference type="GO" id="GO:0016747">
    <property type="term" value="F:acyltransferase activity, transferring groups other than amino-acyl groups"/>
    <property type="evidence" value="ECO:0007669"/>
    <property type="project" value="InterPro"/>
</dbReference>
<dbReference type="InterPro" id="IPR000182">
    <property type="entry name" value="GNAT_dom"/>
</dbReference>
<dbReference type="AlphaFoldDB" id="X1RT79"/>
<evidence type="ECO:0000259" key="1">
    <source>
        <dbReference type="PROSITE" id="PS51186"/>
    </source>
</evidence>
<name>X1RT79_9ZZZZ</name>
<sequence>MPIKEIETKIKVTIRAAVEDDLDKFKEIVNERKFQLFRKRFKKDKICFIALDQEKIAYFGWISFDDEYESIFQIMVKVNDKEAYWFDCHTIPEYRRSGLHSAITAKALIYLKDKGCKKVITHVMKNNIYSRKAFEKVGFKEKRCTNLRNIMVRMSFILQRMFLRSTY</sequence>
<protein>
    <recommendedName>
        <fullName evidence="1">N-acetyltransferase domain-containing protein</fullName>
    </recommendedName>
</protein>
<reference evidence="2" key="1">
    <citation type="journal article" date="2014" name="Front. Microbiol.">
        <title>High frequency of phylogenetically diverse reductive dehalogenase-homologous genes in deep subseafloor sedimentary metagenomes.</title>
        <authorList>
            <person name="Kawai M."/>
            <person name="Futagami T."/>
            <person name="Toyoda A."/>
            <person name="Takaki Y."/>
            <person name="Nishi S."/>
            <person name="Hori S."/>
            <person name="Arai W."/>
            <person name="Tsubouchi T."/>
            <person name="Morono Y."/>
            <person name="Uchiyama I."/>
            <person name="Ito T."/>
            <person name="Fujiyama A."/>
            <person name="Inagaki F."/>
            <person name="Takami H."/>
        </authorList>
    </citation>
    <scope>NUCLEOTIDE SEQUENCE</scope>
    <source>
        <strain evidence="2">Expedition CK06-06</strain>
    </source>
</reference>
<dbReference type="SUPFAM" id="SSF55729">
    <property type="entry name" value="Acyl-CoA N-acyltransferases (Nat)"/>
    <property type="match status" value="1"/>
</dbReference>
<accession>X1RT79</accession>
<dbReference type="Gene3D" id="3.40.630.30">
    <property type="match status" value="1"/>
</dbReference>
<evidence type="ECO:0000313" key="2">
    <source>
        <dbReference type="EMBL" id="GAI66405.1"/>
    </source>
</evidence>
<dbReference type="InterPro" id="IPR016181">
    <property type="entry name" value="Acyl_CoA_acyltransferase"/>
</dbReference>